<keyword evidence="10" id="KW-1185">Reference proteome</keyword>
<dbReference type="Pfam" id="PF00090">
    <property type="entry name" value="TSP_1"/>
    <property type="match status" value="11"/>
</dbReference>
<evidence type="ECO:0000256" key="7">
    <source>
        <dbReference type="SAM" id="MobiDB-lite"/>
    </source>
</evidence>
<evidence type="ECO:0000256" key="3">
    <source>
        <dbReference type="ARBA" id="ARBA00022729"/>
    </source>
</evidence>
<feature type="domain" description="Spondin-like TSP1" evidence="8">
    <location>
        <begin position="581"/>
        <end position="633"/>
    </location>
</feature>
<feature type="region of interest" description="Disordered" evidence="7">
    <location>
        <begin position="1"/>
        <end position="179"/>
    </location>
</feature>
<evidence type="ECO:0000256" key="1">
    <source>
        <dbReference type="ARBA" id="ARBA00004613"/>
    </source>
</evidence>
<keyword evidence="6" id="KW-0325">Glycoprotein</keyword>
<feature type="domain" description="Spondin-like TSP1" evidence="8">
    <location>
        <begin position="638"/>
        <end position="691"/>
    </location>
</feature>
<evidence type="ECO:0000256" key="4">
    <source>
        <dbReference type="ARBA" id="ARBA00022737"/>
    </source>
</evidence>
<comment type="subcellular location">
    <subcellularLocation>
        <location evidence="1">Secreted</location>
    </subcellularLocation>
</comment>
<keyword evidence="5" id="KW-1015">Disulfide bond</keyword>
<evidence type="ECO:0000256" key="6">
    <source>
        <dbReference type="ARBA" id="ARBA00023180"/>
    </source>
</evidence>
<proteinExistence type="predicted"/>
<comment type="caution">
    <text evidence="9">The sequence shown here is derived from an EMBL/GenBank/DDBJ whole genome shotgun (WGS) entry which is preliminary data.</text>
</comment>
<keyword evidence="3" id="KW-0732">Signal</keyword>
<dbReference type="SMART" id="SM00209">
    <property type="entry name" value="TSP1"/>
    <property type="match status" value="20"/>
</dbReference>
<keyword evidence="4" id="KW-0677">Repeat</keyword>
<sequence length="1852" mass="200749">MMPPGGSFSGWGRSDSFVPPGFGDAPAQPARPSDPGSPAAPSQVSFGSSFNAAPPAPPQQFQGLPDPPPPPGFPRLPDPPPPPGSSVAQPWGGLGQQASSNPGFQGSRPAVQQPVVGSQGGEPPSGGGNAPPFNGGGIPGWEQAQSDFAHSAFGQGGALPDPPAPAPAPGSSGTQAGGEIWGGIAQQQTVTAAPAPLPAAAGGEETDWIDHTLQSGPVSTPLPSFNPDVDEFVSGTVDAARALPEPPAPQMEVTYTVPVDVPMANCVGKETQWALCTHRPCAALNEKIDCVWDEWAEWTALGGCSGLGSRLRRIRTMNNEHGMPCSGPQEQTAQFNAPPFFEQSCLFGNRDCSWGAWNEWTFCGDCNACGKDRMAQSERWRLVEDEAIGDGHACQGTYNETRSCGAEEPISCKLSVWAEWTMCSMPCGGGVKAHMRRVIQHAEYGGAPCKGPLRESIECNEQPCTMSVDCDLSEWHEWHGCEGGSSQQNRERSILAHAQGNGKRCEDSLSQTVGCTKMGGVPWCEFTEWAEWGSCPVACGGGQQERTRHMTGDRDCIPLASADLKEVRGCNMDSCDSVSSCSLSDWDSWGDCSQNCGLGVSVRARAITQAASNGGSNCVAGLKEMKDCVVKECPVRDCLWAAWDEWSGCSCTCGGGLKRRNRVVKVTPREGGLPCAASDKSEIAPCNTEPCEECVDGLWTTWSRWSDCTSTCTPTYRWRHRSVARRNNGCGIPVAGLEEDYELCGFLPACVKDRDCGLSEWSQWNDCSCSCYGVTERHRIVTQLPMGNGKMCEEENLKEIAPCNPGADDEVHPRGCDGAGPVSCAISEWEEWGDCTASCGGGQRTRMRQILQPANHGGQPCEGELAELAPCNEKHCEGNHCVDCQWGAWSNWGDCSACKGQKYRQRTIEHLQNDCGHKCKLESAKEATNCTGECAPIVFCRWSDWADLGGCTATCGTATKLKQRRLETTNSNGTEEEWNRSVYFMAGDEDMVCSGEQTESVQCESISCEEGCYAKDCRFGQWSEWSEPSCTQLCARVRHIARRSSCGGHPCSGPQTETKRCHRDSCIKAQDCVVGNWDDWSECGRGTFGQMLRTRTILAEARNGGSACGGSLEETHPCPDFGRNVAEVNCHFSDWNSWTECTVLCAGGTKHRSRGFNPPAAGGGRPCQGSMEELTPCQEEACGTNLGQPCIFSPWEEWSHCDSHDQRERTRKVAEEPSKDGTPCKGALHEVVPCDIAVDCVLSPWTSWDQCDKSCDGGQMQRQRQVVLNPRNNGLPCPSHLVETIGCNREPCSDKDVNCKITEWAMWSTCSSTCGPGFQERKRAINKRLSHCGQGCVGNMTMVQPCFVEECGDCENCVWGLWKEWSDCDRHCGGGQRHRLRNITQWPTPGCSPCEPKDKVWVEPCNVEVCSDEELCVDGLWGNWGDWETCSMSCEGGNHWRTRNILRAATSCGNQPTGDSKEAGECNQGVPCKASQDCMWSEWVAWSDCSSSCHGIKQRTRTIETHGFGDGKYCEGPTEETFPCAFGISNDLVNFQSPALLMNLKNVVANNLGGSGPYFQDHPSIRYKGVASDGSSSIDLLITAADGYNPGQGARLNGASGEFGNIFLPRDSTANLEFQLVDSATNDPVFVNDLTLKFFDMDEGNDGSDLFTYEVSVNQKCQEYYIAHESVFKVVGTCDTPEPTIFKKPIVAELECRDGEFEFLKLDKVGHNNLGGKGPDFGEEVLLYNDVLSLDGRSVDLVIEVEDGQQYEPGHLAARVNGKIGGATRFNLAAAMGVIDQLAGTSTRFNAHFQYQNGEAATVPKLNLTWFDIDQPRANLRERVLVNGYRKFFTVDQAGHESGGLSALLLLL</sequence>
<feature type="compositionally biased region" description="Low complexity" evidence="7">
    <location>
        <begin position="45"/>
        <end position="64"/>
    </location>
</feature>
<evidence type="ECO:0000256" key="2">
    <source>
        <dbReference type="ARBA" id="ARBA00022525"/>
    </source>
</evidence>
<dbReference type="Proteomes" id="UP000654075">
    <property type="component" value="Unassembled WGS sequence"/>
</dbReference>
<dbReference type="InterPro" id="IPR000884">
    <property type="entry name" value="TSP1_rpt"/>
</dbReference>
<name>A0A813G143_POLGL</name>
<accession>A0A813G143</accession>
<evidence type="ECO:0000256" key="5">
    <source>
        <dbReference type="ARBA" id="ARBA00023157"/>
    </source>
</evidence>
<evidence type="ECO:0000313" key="9">
    <source>
        <dbReference type="EMBL" id="CAE8620157.1"/>
    </source>
</evidence>
<dbReference type="PROSITE" id="PS50092">
    <property type="entry name" value="TSP1"/>
    <property type="match status" value="18"/>
</dbReference>
<feature type="domain" description="Spondin-like TSP1" evidence="8">
    <location>
        <begin position="824"/>
        <end position="876"/>
    </location>
</feature>
<gene>
    <name evidence="9" type="ORF">PGLA1383_LOCUS37723</name>
</gene>
<dbReference type="InterPro" id="IPR052065">
    <property type="entry name" value="Compl_asym_regulator"/>
</dbReference>
<keyword evidence="2" id="KW-0964">Secreted</keyword>
<feature type="compositionally biased region" description="Gly residues" evidence="7">
    <location>
        <begin position="118"/>
        <end position="139"/>
    </location>
</feature>
<evidence type="ECO:0000259" key="8">
    <source>
        <dbReference type="Pfam" id="PF19028"/>
    </source>
</evidence>
<dbReference type="Gene3D" id="2.20.100.10">
    <property type="entry name" value="Thrombospondin type-1 (TSP1) repeat"/>
    <property type="match status" value="17"/>
</dbReference>
<feature type="domain" description="Spondin-like TSP1" evidence="8">
    <location>
        <begin position="412"/>
        <end position="464"/>
    </location>
</feature>
<evidence type="ECO:0000313" key="10">
    <source>
        <dbReference type="Proteomes" id="UP000654075"/>
    </source>
</evidence>
<dbReference type="EMBL" id="CAJNNV010027362">
    <property type="protein sequence ID" value="CAE8620157.1"/>
    <property type="molecule type" value="Genomic_DNA"/>
</dbReference>
<dbReference type="SUPFAM" id="SSF82895">
    <property type="entry name" value="TSP-1 type 1 repeat"/>
    <property type="match status" value="16"/>
</dbReference>
<dbReference type="PANTHER" id="PTHR22906">
    <property type="entry name" value="PROPERDIN"/>
    <property type="match status" value="1"/>
</dbReference>
<reference evidence="9" key="1">
    <citation type="submission" date="2021-02" db="EMBL/GenBank/DDBJ databases">
        <authorList>
            <person name="Dougan E. K."/>
            <person name="Rhodes N."/>
            <person name="Thang M."/>
            <person name="Chan C."/>
        </authorList>
    </citation>
    <scope>NUCLEOTIDE SEQUENCE</scope>
</reference>
<organism evidence="9 10">
    <name type="scientific">Polarella glacialis</name>
    <name type="common">Dinoflagellate</name>
    <dbReference type="NCBI Taxonomy" id="89957"/>
    <lineage>
        <taxon>Eukaryota</taxon>
        <taxon>Sar</taxon>
        <taxon>Alveolata</taxon>
        <taxon>Dinophyceae</taxon>
        <taxon>Suessiales</taxon>
        <taxon>Suessiaceae</taxon>
        <taxon>Polarella</taxon>
    </lineage>
</organism>
<dbReference type="InterPro" id="IPR036383">
    <property type="entry name" value="TSP1_rpt_sf"/>
</dbReference>
<dbReference type="OrthoDB" id="446173at2759"/>
<protein>
    <recommendedName>
        <fullName evidence="8">Spondin-like TSP1 domain-containing protein</fullName>
    </recommendedName>
</protein>
<feature type="compositionally biased region" description="Pro residues" evidence="7">
    <location>
        <begin position="65"/>
        <end position="84"/>
    </location>
</feature>
<dbReference type="PANTHER" id="PTHR22906:SF43">
    <property type="entry name" value="PROPERDIN"/>
    <property type="match status" value="1"/>
</dbReference>
<dbReference type="Pfam" id="PF19028">
    <property type="entry name" value="TSP1_spondin"/>
    <property type="match status" value="5"/>
</dbReference>
<dbReference type="InterPro" id="IPR044004">
    <property type="entry name" value="TSP1_spondin_dom"/>
</dbReference>
<feature type="domain" description="Spondin-like TSP1" evidence="8">
    <location>
        <begin position="1240"/>
        <end position="1292"/>
    </location>
</feature>